<keyword evidence="5" id="KW-0378">Hydrolase</keyword>
<dbReference type="InterPro" id="IPR009003">
    <property type="entry name" value="Peptidase_S1_PA"/>
</dbReference>
<evidence type="ECO:0000256" key="3">
    <source>
        <dbReference type="SAM" id="Phobius"/>
    </source>
</evidence>
<organism evidence="5 6">
    <name type="scientific">Desulfofervidus auxilii</name>
    <dbReference type="NCBI Taxonomy" id="1621989"/>
    <lineage>
        <taxon>Bacteria</taxon>
        <taxon>Pseudomonadati</taxon>
        <taxon>Thermodesulfobacteriota</taxon>
        <taxon>Candidatus Desulfofervidia</taxon>
        <taxon>Candidatus Desulfofervidales</taxon>
        <taxon>Candidatus Desulfofervidaceae</taxon>
        <taxon>Candidatus Desulfofervidus</taxon>
    </lineage>
</organism>
<dbReference type="GO" id="GO:0004252">
    <property type="term" value="F:serine-type endopeptidase activity"/>
    <property type="evidence" value="ECO:0007669"/>
    <property type="project" value="InterPro"/>
</dbReference>
<evidence type="ECO:0000313" key="5">
    <source>
        <dbReference type="EMBL" id="AMM40418.1"/>
    </source>
</evidence>
<dbReference type="InterPro" id="IPR001254">
    <property type="entry name" value="Trypsin_dom"/>
</dbReference>
<sequence length="300" mass="32879">MVEAVSRFGLGDKRERLLLKQKICKGEKMLQKTQKATFKVLISLVIFFFAFALAMADNAVAEELTGPPEGKVPSVEAEEVEEGVPLFQEGEDKPLPRPTHPPIHQIPPMPMPTEPPQGRGMPLEPGVGIIHDLKTGKTITVPNNLTIPNDTLMQDQGGGYSGADGGGGIENLLTSFGTMIRTESVEDFPWRMNVKLVMRFGSDWYVCSGTMRDAEVVLTAGHCVYDYDGEGWADEIYVYPAYDGDTFPIGAYGYGYASRLGSWTGWTEHGDLNYDIGVIEIQRAVGMLTGLIAHISYTVN</sequence>
<dbReference type="Proteomes" id="UP000070560">
    <property type="component" value="Chromosome"/>
</dbReference>
<keyword evidence="1" id="KW-0732">Signal</keyword>
<reference evidence="5 6" key="1">
    <citation type="submission" date="2015-10" db="EMBL/GenBank/DDBJ databases">
        <title>Candidatus Desulfofervidus auxilii, a hydrogenotrophic sulfate-reducing bacterium involved in the thermophilic anaerobic oxidation of methane.</title>
        <authorList>
            <person name="Krukenberg V."/>
            <person name="Richter M."/>
            <person name="Wegener G."/>
        </authorList>
    </citation>
    <scope>NUCLEOTIDE SEQUENCE [LARGE SCALE GENOMIC DNA]</scope>
    <source>
        <strain evidence="5 6">HS1</strain>
    </source>
</reference>
<name>A0A7U4QJB2_DESA2</name>
<feature type="domain" description="Peptidase S1" evidence="4">
    <location>
        <begin position="187"/>
        <end position="284"/>
    </location>
</feature>
<dbReference type="GO" id="GO:0006508">
    <property type="term" value="P:proteolysis"/>
    <property type="evidence" value="ECO:0007669"/>
    <property type="project" value="InterPro"/>
</dbReference>
<protein>
    <submittedName>
        <fullName evidence="5">Peptidase S1 and S6, chymotrypsin/Hap domain protein</fullName>
        <ecNumber evidence="5">3.4.21.-</ecNumber>
    </submittedName>
</protein>
<keyword evidence="6" id="KW-1185">Reference proteome</keyword>
<keyword evidence="3" id="KW-0812">Transmembrane</keyword>
<dbReference type="AlphaFoldDB" id="A0A7U4QJB2"/>
<gene>
    <name evidence="5" type="ORF">HS1_000612</name>
</gene>
<dbReference type="EC" id="3.4.21.-" evidence="5"/>
<evidence type="ECO:0000259" key="4">
    <source>
        <dbReference type="Pfam" id="PF00089"/>
    </source>
</evidence>
<dbReference type="PANTHER" id="PTHR15462:SF8">
    <property type="entry name" value="SERINE PROTEASE"/>
    <property type="match status" value="1"/>
</dbReference>
<evidence type="ECO:0000313" key="6">
    <source>
        <dbReference type="Proteomes" id="UP000070560"/>
    </source>
</evidence>
<dbReference type="RefSeq" id="WP_066060797.1">
    <property type="nucleotide sequence ID" value="NZ_CP013015.1"/>
</dbReference>
<feature type="region of interest" description="Disordered" evidence="2">
    <location>
        <begin position="88"/>
        <end position="107"/>
    </location>
</feature>
<dbReference type="InterPro" id="IPR050966">
    <property type="entry name" value="Glutamyl_endopeptidase"/>
</dbReference>
<proteinExistence type="predicted"/>
<dbReference type="InterPro" id="IPR043504">
    <property type="entry name" value="Peptidase_S1_PA_chymotrypsin"/>
</dbReference>
<dbReference type="Gene3D" id="2.40.10.10">
    <property type="entry name" value="Trypsin-like serine proteases"/>
    <property type="match status" value="1"/>
</dbReference>
<dbReference type="EMBL" id="CP013015">
    <property type="protein sequence ID" value="AMM40418.1"/>
    <property type="molecule type" value="Genomic_DNA"/>
</dbReference>
<dbReference type="KEGG" id="daw:HS1_000612"/>
<evidence type="ECO:0000256" key="2">
    <source>
        <dbReference type="SAM" id="MobiDB-lite"/>
    </source>
</evidence>
<keyword evidence="3" id="KW-0472">Membrane</keyword>
<feature type="compositionally biased region" description="Pro residues" evidence="2">
    <location>
        <begin position="96"/>
        <end position="107"/>
    </location>
</feature>
<dbReference type="PANTHER" id="PTHR15462">
    <property type="entry name" value="SERINE PROTEASE"/>
    <property type="match status" value="1"/>
</dbReference>
<keyword evidence="3" id="KW-1133">Transmembrane helix</keyword>
<accession>A0A7U4QJB2</accession>
<feature type="transmembrane region" description="Helical" evidence="3">
    <location>
        <begin position="36"/>
        <end position="56"/>
    </location>
</feature>
<dbReference type="Pfam" id="PF00089">
    <property type="entry name" value="Trypsin"/>
    <property type="match status" value="1"/>
</dbReference>
<dbReference type="OrthoDB" id="5526823at2"/>
<dbReference type="SUPFAM" id="SSF50494">
    <property type="entry name" value="Trypsin-like serine proteases"/>
    <property type="match status" value="1"/>
</dbReference>
<evidence type="ECO:0000256" key="1">
    <source>
        <dbReference type="ARBA" id="ARBA00022729"/>
    </source>
</evidence>